<organism evidence="3 4">
    <name type="scientific">Edaphochlamys debaryana</name>
    <dbReference type="NCBI Taxonomy" id="47281"/>
    <lineage>
        <taxon>Eukaryota</taxon>
        <taxon>Viridiplantae</taxon>
        <taxon>Chlorophyta</taxon>
        <taxon>core chlorophytes</taxon>
        <taxon>Chlorophyceae</taxon>
        <taxon>CS clade</taxon>
        <taxon>Chlamydomonadales</taxon>
        <taxon>Chlamydomonadales incertae sedis</taxon>
        <taxon>Edaphochlamys</taxon>
    </lineage>
</organism>
<dbReference type="Pfam" id="PF03732">
    <property type="entry name" value="Retrotrans_gag"/>
    <property type="match status" value="1"/>
</dbReference>
<protein>
    <recommendedName>
        <fullName evidence="2">Retrotransposon gag domain-containing protein</fullName>
    </recommendedName>
</protein>
<feature type="region of interest" description="Disordered" evidence="1">
    <location>
        <begin position="1"/>
        <end position="31"/>
    </location>
</feature>
<gene>
    <name evidence="3" type="ORF">HYH03_007750</name>
</gene>
<dbReference type="Proteomes" id="UP000612055">
    <property type="component" value="Unassembled WGS sequence"/>
</dbReference>
<evidence type="ECO:0000313" key="3">
    <source>
        <dbReference type="EMBL" id="KAG2494111.1"/>
    </source>
</evidence>
<evidence type="ECO:0000313" key="4">
    <source>
        <dbReference type="Proteomes" id="UP000612055"/>
    </source>
</evidence>
<dbReference type="InterPro" id="IPR005162">
    <property type="entry name" value="Retrotrans_gag_dom"/>
</dbReference>
<evidence type="ECO:0000256" key="1">
    <source>
        <dbReference type="SAM" id="MobiDB-lite"/>
    </source>
</evidence>
<feature type="domain" description="Retrotransposon gag" evidence="2">
    <location>
        <begin position="65"/>
        <end position="151"/>
    </location>
</feature>
<reference evidence="3" key="1">
    <citation type="journal article" date="2020" name="bioRxiv">
        <title>Comparative genomics of Chlamydomonas.</title>
        <authorList>
            <person name="Craig R.J."/>
            <person name="Hasan A.R."/>
            <person name="Ness R.W."/>
            <person name="Keightley P.D."/>
        </authorList>
    </citation>
    <scope>NUCLEOTIDE SEQUENCE</scope>
    <source>
        <strain evidence="3">CCAP 11/70</strain>
    </source>
</reference>
<sequence length="189" mass="21440">MASSDDEVNAGGRPVHAHRRTATPSAINSIPTYTGNRADARAWISTFESIASLYAWDEGTWLQVAPVRLHTAGMTWYQGLQPPPRSWRAFKDKFFYRFAFSKKELHQQYRELDMGDEESPKDFSDRFLSLAAACDRNLEDEQVLYDFVDALSESLRDKVTEKDPKTLDDAIELATTIVTKKPSRGKSSN</sequence>
<feature type="compositionally biased region" description="Polar residues" evidence="1">
    <location>
        <begin position="22"/>
        <end position="31"/>
    </location>
</feature>
<name>A0A836BYR3_9CHLO</name>
<dbReference type="AlphaFoldDB" id="A0A836BYR3"/>
<dbReference type="EMBL" id="JAEHOE010000033">
    <property type="protein sequence ID" value="KAG2494111.1"/>
    <property type="molecule type" value="Genomic_DNA"/>
</dbReference>
<dbReference type="OrthoDB" id="6434224at2759"/>
<evidence type="ECO:0000259" key="2">
    <source>
        <dbReference type="Pfam" id="PF03732"/>
    </source>
</evidence>
<keyword evidence="4" id="KW-1185">Reference proteome</keyword>
<comment type="caution">
    <text evidence="3">The sequence shown here is derived from an EMBL/GenBank/DDBJ whole genome shotgun (WGS) entry which is preliminary data.</text>
</comment>
<proteinExistence type="predicted"/>
<accession>A0A836BYR3</accession>
<dbReference type="PANTHER" id="PTHR33223:SF6">
    <property type="entry name" value="CCHC-TYPE DOMAIN-CONTAINING PROTEIN"/>
    <property type="match status" value="1"/>
</dbReference>
<dbReference type="PANTHER" id="PTHR33223">
    <property type="entry name" value="CCHC-TYPE DOMAIN-CONTAINING PROTEIN"/>
    <property type="match status" value="1"/>
</dbReference>